<name>A0A0A9I2L9_ARUDO</name>
<protein>
    <submittedName>
        <fullName evidence="1">SDG914</fullName>
    </submittedName>
</protein>
<evidence type="ECO:0000313" key="1">
    <source>
        <dbReference type="EMBL" id="JAE39418.1"/>
    </source>
</evidence>
<reference evidence="1" key="2">
    <citation type="journal article" date="2015" name="Data Brief">
        <title>Shoot transcriptome of the giant reed, Arundo donax.</title>
        <authorList>
            <person name="Barrero R.A."/>
            <person name="Guerrero F.D."/>
            <person name="Moolhuijzen P."/>
            <person name="Goolsby J.A."/>
            <person name="Tidwell J."/>
            <person name="Bellgard S.E."/>
            <person name="Bellgard M.I."/>
        </authorList>
    </citation>
    <scope>NUCLEOTIDE SEQUENCE</scope>
    <source>
        <tissue evidence="1">Shoot tissue taken approximately 20 cm above the soil surface</tissue>
    </source>
</reference>
<organism evidence="1">
    <name type="scientific">Arundo donax</name>
    <name type="common">Giant reed</name>
    <name type="synonym">Donax arundinaceus</name>
    <dbReference type="NCBI Taxonomy" id="35708"/>
    <lineage>
        <taxon>Eukaryota</taxon>
        <taxon>Viridiplantae</taxon>
        <taxon>Streptophyta</taxon>
        <taxon>Embryophyta</taxon>
        <taxon>Tracheophyta</taxon>
        <taxon>Spermatophyta</taxon>
        <taxon>Magnoliopsida</taxon>
        <taxon>Liliopsida</taxon>
        <taxon>Poales</taxon>
        <taxon>Poaceae</taxon>
        <taxon>PACMAD clade</taxon>
        <taxon>Arundinoideae</taxon>
        <taxon>Arundineae</taxon>
        <taxon>Arundo</taxon>
    </lineage>
</organism>
<sequence length="100" mass="10461">MWSTNGNIIPCRTHTYFFSSLNSVHQPNSITQSIAPPRGCGGNVSAATCRVGSTTSPGHNGCRLPSFAHTMSPYTNSLLHRENSCCSSSSCSSSSSSSSS</sequence>
<accession>A0A0A9I2L9</accession>
<proteinExistence type="predicted"/>
<dbReference type="AlphaFoldDB" id="A0A0A9I2L9"/>
<reference evidence="1" key="1">
    <citation type="submission" date="2014-09" db="EMBL/GenBank/DDBJ databases">
        <authorList>
            <person name="Magalhaes I.L.F."/>
            <person name="Oliveira U."/>
            <person name="Santos F.R."/>
            <person name="Vidigal T.H.D.A."/>
            <person name="Brescovit A.D."/>
            <person name="Santos A.J."/>
        </authorList>
    </citation>
    <scope>NUCLEOTIDE SEQUENCE</scope>
    <source>
        <tissue evidence="1">Shoot tissue taken approximately 20 cm above the soil surface</tissue>
    </source>
</reference>
<dbReference type="EMBL" id="GBRH01158478">
    <property type="protein sequence ID" value="JAE39418.1"/>
    <property type="molecule type" value="Transcribed_RNA"/>
</dbReference>